<evidence type="ECO:0000256" key="2">
    <source>
        <dbReference type="ARBA" id="ARBA00006285"/>
    </source>
</evidence>
<protein>
    <recommendedName>
        <fullName evidence="3">beta-N-acetylhexosaminidase</fullName>
        <ecNumber evidence="3">3.2.1.52</ecNumber>
    </recommendedName>
</protein>
<proteinExistence type="inferred from homology"/>
<dbReference type="Pfam" id="PF00728">
    <property type="entry name" value="Glyco_hydro_20"/>
    <property type="match status" value="1"/>
</dbReference>
<dbReference type="PRINTS" id="PR00738">
    <property type="entry name" value="GLHYDRLASE20"/>
</dbReference>
<evidence type="ECO:0000313" key="9">
    <source>
        <dbReference type="Proteomes" id="UP001521150"/>
    </source>
</evidence>
<gene>
    <name evidence="8" type="ORF">LWC34_39805</name>
</gene>
<dbReference type="Gene3D" id="3.20.20.80">
    <property type="entry name" value="Glycosidases"/>
    <property type="match status" value="1"/>
</dbReference>
<dbReference type="Pfam" id="PF02838">
    <property type="entry name" value="Glyco_hydro_20b"/>
    <property type="match status" value="1"/>
</dbReference>
<dbReference type="PIRSF" id="PIRSF001093">
    <property type="entry name" value="B-hxosamndse_ab_euk"/>
    <property type="match status" value="1"/>
</dbReference>
<dbReference type="InterPro" id="IPR015882">
    <property type="entry name" value="HEX_bac_N"/>
</dbReference>
<evidence type="ECO:0000259" key="7">
    <source>
        <dbReference type="Pfam" id="PF02838"/>
    </source>
</evidence>
<organism evidence="8 9">
    <name type="scientific">Kibdelosporangium philippinense</name>
    <dbReference type="NCBI Taxonomy" id="211113"/>
    <lineage>
        <taxon>Bacteria</taxon>
        <taxon>Bacillati</taxon>
        <taxon>Actinomycetota</taxon>
        <taxon>Actinomycetes</taxon>
        <taxon>Pseudonocardiales</taxon>
        <taxon>Pseudonocardiaceae</taxon>
        <taxon>Kibdelosporangium</taxon>
    </lineage>
</organism>
<comment type="similarity">
    <text evidence="2">Belongs to the glycosyl hydrolase 20 family.</text>
</comment>
<name>A0ABS8ZMC8_9PSEU</name>
<evidence type="ECO:0000256" key="3">
    <source>
        <dbReference type="ARBA" id="ARBA00012663"/>
    </source>
</evidence>
<reference evidence="8 9" key="1">
    <citation type="submission" date="2021-12" db="EMBL/GenBank/DDBJ databases">
        <title>Genome sequence of Kibdelosporangium philippinense ATCC 49844.</title>
        <authorList>
            <person name="Fedorov E.A."/>
            <person name="Omeragic M."/>
            <person name="Shalygina K.F."/>
            <person name="Maclea K.S."/>
        </authorList>
    </citation>
    <scope>NUCLEOTIDE SEQUENCE [LARGE SCALE GENOMIC DNA]</scope>
    <source>
        <strain evidence="8 9">ATCC 49844</strain>
    </source>
</reference>
<dbReference type="InterPro" id="IPR015883">
    <property type="entry name" value="Glyco_hydro_20_cat"/>
</dbReference>
<dbReference type="Gene3D" id="3.30.379.10">
    <property type="entry name" value="Chitobiase/beta-hexosaminidase domain 2-like"/>
    <property type="match status" value="1"/>
</dbReference>
<dbReference type="Proteomes" id="UP001521150">
    <property type="component" value="Unassembled WGS sequence"/>
</dbReference>
<dbReference type="PANTHER" id="PTHR22600">
    <property type="entry name" value="BETA-HEXOSAMINIDASE"/>
    <property type="match status" value="1"/>
</dbReference>
<evidence type="ECO:0000256" key="5">
    <source>
        <dbReference type="ARBA" id="ARBA00023295"/>
    </source>
</evidence>
<dbReference type="EC" id="3.2.1.52" evidence="3"/>
<dbReference type="InterPro" id="IPR017853">
    <property type="entry name" value="GH"/>
</dbReference>
<dbReference type="RefSeq" id="WP_233730364.1">
    <property type="nucleotide sequence ID" value="NZ_JAJVCN010000003.1"/>
</dbReference>
<dbReference type="CDD" id="cd06563">
    <property type="entry name" value="GH20_chitobiase-like"/>
    <property type="match status" value="1"/>
</dbReference>
<dbReference type="SUPFAM" id="SSF55545">
    <property type="entry name" value="beta-N-acetylhexosaminidase-like domain"/>
    <property type="match status" value="1"/>
</dbReference>
<dbReference type="PANTHER" id="PTHR22600:SF57">
    <property type="entry name" value="BETA-N-ACETYLHEXOSAMINIDASE"/>
    <property type="match status" value="1"/>
</dbReference>
<keyword evidence="9" id="KW-1185">Reference proteome</keyword>
<sequence length="499" mass="55435">MLIPRPQRMIHRPGHFTLDSKTAIRAGRGTELAAELLREYIAGTVRFRPRITTGGAITLALDSRLVGMGDEGYSLTVSPQAIVLRAARNAGLLNGIQSLRQLVLTSGGRRIPCADISDRPRFAWRGAMIDVARHFMPASFLRRLVDLLALHKLNVLHLHLTDDQGWRMPVRRYPALTEVGAWRPESMIGPAGSTTFDGRPHGGAYTRRELQDLVQYASERGVTIVPEIEMPGHAMAALAAYPELGNFPDREVGVWTRWGVSDAIFGVQEATLDFCREVLSEVMEIFPSPWIHIGGDECPTVEWELSPVARQRIAAEGLAGPSELRGWFLGQISRFLVLHGRQPVCWDDGDHSGSLPAEATVMAWRDAEHGVAAAERGHQVVMTPWRSTYLDYPQGARGEPAGQPGGIVTLEDVYRQEIQPSTWEPELAAAVIGTQGQLWTEFAATTEAVEYLAFPRLCALAENAWSGHWPDFAERLVQHETRLKELGVHYRANPRYDRT</sequence>
<comment type="catalytic activity">
    <reaction evidence="1">
        <text>Hydrolysis of terminal non-reducing N-acetyl-D-hexosamine residues in N-acetyl-beta-D-hexosaminides.</text>
        <dbReference type="EC" id="3.2.1.52"/>
    </reaction>
</comment>
<accession>A0ABS8ZMC8</accession>
<dbReference type="InterPro" id="IPR029018">
    <property type="entry name" value="Hex-like_dom2"/>
</dbReference>
<keyword evidence="5" id="KW-0326">Glycosidase</keyword>
<feature type="domain" description="Beta-hexosaminidase bacterial type N-terminal" evidence="7">
    <location>
        <begin position="2"/>
        <end position="118"/>
    </location>
</feature>
<comment type="caution">
    <text evidence="8">The sequence shown here is derived from an EMBL/GenBank/DDBJ whole genome shotgun (WGS) entry which is preliminary data.</text>
</comment>
<dbReference type="EMBL" id="JAJVCN010000003">
    <property type="protein sequence ID" value="MCE7008914.1"/>
    <property type="molecule type" value="Genomic_DNA"/>
</dbReference>
<evidence type="ECO:0000313" key="8">
    <source>
        <dbReference type="EMBL" id="MCE7008914.1"/>
    </source>
</evidence>
<evidence type="ECO:0000259" key="6">
    <source>
        <dbReference type="Pfam" id="PF00728"/>
    </source>
</evidence>
<keyword evidence="4" id="KW-0378">Hydrolase</keyword>
<evidence type="ECO:0000256" key="4">
    <source>
        <dbReference type="ARBA" id="ARBA00022801"/>
    </source>
</evidence>
<evidence type="ECO:0000256" key="1">
    <source>
        <dbReference type="ARBA" id="ARBA00001231"/>
    </source>
</evidence>
<dbReference type="InterPro" id="IPR025705">
    <property type="entry name" value="Beta_hexosaminidase_sua/sub"/>
</dbReference>
<dbReference type="SUPFAM" id="SSF51445">
    <property type="entry name" value="(Trans)glycosidases"/>
    <property type="match status" value="1"/>
</dbReference>
<feature type="domain" description="Glycoside hydrolase family 20 catalytic" evidence="6">
    <location>
        <begin position="122"/>
        <end position="467"/>
    </location>
</feature>